<proteinExistence type="predicted"/>
<sequence>MLGIVVAVLVLCSVAAMPYPEFQTKSYKIGIEYEHSLPMSAGADRFRHRNNYDPFFITVTARAKKGYVLDYLEVDVTADLGAEIDFCLTYGRVGGQSMVFQISANQSDFINYTYRAYGIREADFDKVNGASLGSLC</sequence>
<organism evidence="2 3">
    <name type="scientific">Plutella xylostella</name>
    <name type="common">Diamondback moth</name>
    <name type="synonym">Plutella maculipennis</name>
    <dbReference type="NCBI Taxonomy" id="51655"/>
    <lineage>
        <taxon>Eukaryota</taxon>
        <taxon>Metazoa</taxon>
        <taxon>Ecdysozoa</taxon>
        <taxon>Arthropoda</taxon>
        <taxon>Hexapoda</taxon>
        <taxon>Insecta</taxon>
        <taxon>Pterygota</taxon>
        <taxon>Neoptera</taxon>
        <taxon>Endopterygota</taxon>
        <taxon>Lepidoptera</taxon>
        <taxon>Glossata</taxon>
        <taxon>Ditrysia</taxon>
        <taxon>Yponomeutoidea</taxon>
        <taxon>Plutellidae</taxon>
        <taxon>Plutella</taxon>
    </lineage>
</organism>
<dbReference type="EMBL" id="CAJHNJ030000038">
    <property type="protein sequence ID" value="CAG9129512.1"/>
    <property type="molecule type" value="Genomic_DNA"/>
</dbReference>
<feature type="signal peptide" evidence="1">
    <location>
        <begin position="1"/>
        <end position="16"/>
    </location>
</feature>
<evidence type="ECO:0000256" key="1">
    <source>
        <dbReference type="SAM" id="SignalP"/>
    </source>
</evidence>
<name>A0A8S4FMH5_PLUXY</name>
<gene>
    <name evidence="2" type="ORF">PLXY2_LOCUS9551</name>
</gene>
<protein>
    <submittedName>
        <fullName evidence="2">(diamondback moth) hypothetical protein</fullName>
    </submittedName>
</protein>
<accession>A0A8S4FMH5</accession>
<keyword evidence="3" id="KW-1185">Reference proteome</keyword>
<evidence type="ECO:0000313" key="2">
    <source>
        <dbReference type="EMBL" id="CAG9129512.1"/>
    </source>
</evidence>
<evidence type="ECO:0000313" key="3">
    <source>
        <dbReference type="Proteomes" id="UP000653454"/>
    </source>
</evidence>
<reference evidence="2" key="1">
    <citation type="submission" date="2020-11" db="EMBL/GenBank/DDBJ databases">
        <authorList>
            <person name="Whiteford S."/>
        </authorList>
    </citation>
    <scope>NUCLEOTIDE SEQUENCE</scope>
</reference>
<keyword evidence="1" id="KW-0732">Signal</keyword>
<dbReference type="Proteomes" id="UP000653454">
    <property type="component" value="Unassembled WGS sequence"/>
</dbReference>
<feature type="chain" id="PRO_5035768534" evidence="1">
    <location>
        <begin position="17"/>
        <end position="136"/>
    </location>
</feature>
<comment type="caution">
    <text evidence="2">The sequence shown here is derived from an EMBL/GenBank/DDBJ whole genome shotgun (WGS) entry which is preliminary data.</text>
</comment>
<dbReference type="AlphaFoldDB" id="A0A8S4FMH5"/>